<name>A0A443S7T6_9ACAR</name>
<evidence type="ECO:0000256" key="9">
    <source>
        <dbReference type="SAM" id="Phobius"/>
    </source>
</evidence>
<dbReference type="GO" id="GO:0008188">
    <property type="term" value="F:neuropeptide receptor activity"/>
    <property type="evidence" value="ECO:0007669"/>
    <property type="project" value="TreeGrafter"/>
</dbReference>
<evidence type="ECO:0000256" key="6">
    <source>
        <dbReference type="ARBA" id="ARBA00023170"/>
    </source>
</evidence>
<evidence type="ECO:0000313" key="12">
    <source>
        <dbReference type="Proteomes" id="UP000288716"/>
    </source>
</evidence>
<keyword evidence="4" id="KW-0297">G-protein coupled receptor</keyword>
<feature type="transmembrane region" description="Helical" evidence="9">
    <location>
        <begin position="83"/>
        <end position="108"/>
    </location>
</feature>
<accession>A0A443S7T6</accession>
<dbReference type="EMBL" id="NCKV01006174">
    <property type="protein sequence ID" value="RWS23600.1"/>
    <property type="molecule type" value="Genomic_DNA"/>
</dbReference>
<keyword evidence="5 9" id="KW-0472">Membrane</keyword>
<evidence type="ECO:0000256" key="2">
    <source>
        <dbReference type="ARBA" id="ARBA00022692"/>
    </source>
</evidence>
<dbReference type="CDD" id="cd00637">
    <property type="entry name" value="7tm_classA_rhodopsin-like"/>
    <property type="match status" value="1"/>
</dbReference>
<evidence type="ECO:0000256" key="7">
    <source>
        <dbReference type="ARBA" id="ARBA00023224"/>
    </source>
</evidence>
<keyword evidence="12" id="KW-1185">Reference proteome</keyword>
<dbReference type="PANTHER" id="PTHR24238:SF69">
    <property type="entry name" value="G-PROTEIN COUPLED RECEPTOR 165"/>
    <property type="match status" value="1"/>
</dbReference>
<dbReference type="InterPro" id="IPR017452">
    <property type="entry name" value="GPCR_Rhodpsn_7TM"/>
</dbReference>
<protein>
    <submittedName>
        <fullName evidence="11">Neuropeptide Y receptor type 5-like protein</fullName>
    </submittedName>
</protein>
<proteinExistence type="predicted"/>
<dbReference type="PANTHER" id="PTHR24238">
    <property type="entry name" value="G-PROTEIN COUPLED RECEPTOR"/>
    <property type="match status" value="1"/>
</dbReference>
<feature type="transmembrane region" description="Helical" evidence="9">
    <location>
        <begin position="12"/>
        <end position="30"/>
    </location>
</feature>
<evidence type="ECO:0000256" key="1">
    <source>
        <dbReference type="ARBA" id="ARBA00004141"/>
    </source>
</evidence>
<evidence type="ECO:0000259" key="10">
    <source>
        <dbReference type="PROSITE" id="PS50262"/>
    </source>
</evidence>
<keyword evidence="7" id="KW-0807">Transducer</keyword>
<sequence>MLLGNCLNDIVIKDLFVLPFSVMILLTIHWTQGSFTCYTFPLLQDSCFYATSMTFLLIFYNRYKIASKVGLLGDLNEVCNQNIGLPVFWCLLVAWIISFIGVLPYTIYIEFIDLSLFLFTEPEGNGFCVVNLDGNIQEYIRCLFLSFYIIPIALVAYFHARTTTLMKSWPGYESTNFEILLPTLKRSNHRHLCVRGSGEESLVEMRSNESQKNETVQHDEKEANESEHYSKRHTTSDVDYVRCAHCLLVADKHFAYVKTCCN</sequence>
<evidence type="ECO:0000256" key="3">
    <source>
        <dbReference type="ARBA" id="ARBA00022989"/>
    </source>
</evidence>
<keyword evidence="2 9" id="KW-0812">Transmembrane</keyword>
<organism evidence="11 12">
    <name type="scientific">Leptotrombidium deliense</name>
    <dbReference type="NCBI Taxonomy" id="299467"/>
    <lineage>
        <taxon>Eukaryota</taxon>
        <taxon>Metazoa</taxon>
        <taxon>Ecdysozoa</taxon>
        <taxon>Arthropoda</taxon>
        <taxon>Chelicerata</taxon>
        <taxon>Arachnida</taxon>
        <taxon>Acari</taxon>
        <taxon>Acariformes</taxon>
        <taxon>Trombidiformes</taxon>
        <taxon>Prostigmata</taxon>
        <taxon>Anystina</taxon>
        <taxon>Parasitengona</taxon>
        <taxon>Trombiculoidea</taxon>
        <taxon>Trombiculidae</taxon>
        <taxon>Leptotrombidium</taxon>
    </lineage>
</organism>
<dbReference type="SUPFAM" id="SSF81321">
    <property type="entry name" value="Family A G protein-coupled receptor-like"/>
    <property type="match status" value="1"/>
</dbReference>
<feature type="transmembrane region" description="Helical" evidence="9">
    <location>
        <begin position="42"/>
        <end position="63"/>
    </location>
</feature>
<comment type="caution">
    <text evidence="11">The sequence shown here is derived from an EMBL/GenBank/DDBJ whole genome shotgun (WGS) entry which is preliminary data.</text>
</comment>
<feature type="region of interest" description="Disordered" evidence="8">
    <location>
        <begin position="202"/>
        <end position="231"/>
    </location>
</feature>
<evidence type="ECO:0000313" key="11">
    <source>
        <dbReference type="EMBL" id="RWS23600.1"/>
    </source>
</evidence>
<keyword evidence="6 11" id="KW-0675">Receptor</keyword>
<evidence type="ECO:0000256" key="5">
    <source>
        <dbReference type="ARBA" id="ARBA00023136"/>
    </source>
</evidence>
<feature type="transmembrane region" description="Helical" evidence="9">
    <location>
        <begin position="139"/>
        <end position="158"/>
    </location>
</feature>
<evidence type="ECO:0000256" key="8">
    <source>
        <dbReference type="SAM" id="MobiDB-lite"/>
    </source>
</evidence>
<comment type="subcellular location">
    <subcellularLocation>
        <location evidence="1">Membrane</location>
        <topology evidence="1">Multi-pass membrane protein</topology>
    </subcellularLocation>
</comment>
<keyword evidence="3 9" id="KW-1133">Transmembrane helix</keyword>
<dbReference type="Gene3D" id="1.20.1070.10">
    <property type="entry name" value="Rhodopsin 7-helix transmembrane proteins"/>
    <property type="match status" value="1"/>
</dbReference>
<dbReference type="PROSITE" id="PS50262">
    <property type="entry name" value="G_PROTEIN_RECEP_F1_2"/>
    <property type="match status" value="1"/>
</dbReference>
<gene>
    <name evidence="11" type="ORF">B4U80_08027</name>
</gene>
<dbReference type="GO" id="GO:0005886">
    <property type="term" value="C:plasma membrane"/>
    <property type="evidence" value="ECO:0007669"/>
    <property type="project" value="TreeGrafter"/>
</dbReference>
<feature type="domain" description="G-protein coupled receptors family 1 profile" evidence="10">
    <location>
        <begin position="1"/>
        <end position="161"/>
    </location>
</feature>
<evidence type="ECO:0000256" key="4">
    <source>
        <dbReference type="ARBA" id="ARBA00023040"/>
    </source>
</evidence>
<dbReference type="OrthoDB" id="6503621at2759"/>
<dbReference type="Proteomes" id="UP000288716">
    <property type="component" value="Unassembled WGS sequence"/>
</dbReference>
<reference evidence="11 12" key="1">
    <citation type="journal article" date="2018" name="Gigascience">
        <title>Genomes of trombidid mites reveal novel predicted allergens and laterally-transferred genes associated with secondary metabolism.</title>
        <authorList>
            <person name="Dong X."/>
            <person name="Chaisiri K."/>
            <person name="Xia D."/>
            <person name="Armstrong S.D."/>
            <person name="Fang Y."/>
            <person name="Donnelly M.J."/>
            <person name="Kadowaki T."/>
            <person name="McGarry J.W."/>
            <person name="Darby A.C."/>
            <person name="Makepeace B.L."/>
        </authorList>
    </citation>
    <scope>NUCLEOTIDE SEQUENCE [LARGE SCALE GENOMIC DNA]</scope>
    <source>
        <strain evidence="11">UoL-UT</strain>
    </source>
</reference>
<feature type="compositionally biased region" description="Basic and acidic residues" evidence="8">
    <location>
        <begin position="206"/>
        <end position="231"/>
    </location>
</feature>
<dbReference type="VEuPathDB" id="VectorBase:LDEU008440"/>
<dbReference type="AlphaFoldDB" id="A0A443S7T6"/>